<feature type="compositionally biased region" description="Acidic residues" evidence="2">
    <location>
        <begin position="241"/>
        <end position="254"/>
    </location>
</feature>
<evidence type="ECO:0000259" key="3">
    <source>
        <dbReference type="SMART" id="SM00787"/>
    </source>
</evidence>
<dbReference type="RefSeq" id="XP_066802138.1">
    <property type="nucleotide sequence ID" value="XM_066947724.1"/>
</dbReference>
<evidence type="ECO:0000313" key="4">
    <source>
        <dbReference type="EMBL" id="KAK8850707.1"/>
    </source>
</evidence>
<proteinExistence type="predicted"/>
<dbReference type="PANTHER" id="PTHR28260">
    <property type="entry name" value="SPINDLE POLE BODY COMPONENT SPC105"/>
    <property type="match status" value="1"/>
</dbReference>
<keyword evidence="1" id="KW-0175">Coiled coil</keyword>
<dbReference type="KEGG" id="kne:92181885"/>
<organism evidence="4 5">
    <name type="scientific">Kwoniella newhampshirensis</name>
    <dbReference type="NCBI Taxonomy" id="1651941"/>
    <lineage>
        <taxon>Eukaryota</taxon>
        <taxon>Fungi</taxon>
        <taxon>Dikarya</taxon>
        <taxon>Basidiomycota</taxon>
        <taxon>Agaricomycotina</taxon>
        <taxon>Tremellomycetes</taxon>
        <taxon>Tremellales</taxon>
        <taxon>Cryptococcaceae</taxon>
        <taxon>Kwoniella</taxon>
    </lineage>
</organism>
<dbReference type="GeneID" id="92181885"/>
<dbReference type="InterPro" id="IPR013253">
    <property type="entry name" value="Spc7_domain"/>
</dbReference>
<feature type="domain" description="Spc7 kinetochore protein" evidence="3">
    <location>
        <begin position="592"/>
        <end position="906"/>
    </location>
</feature>
<sequence length="1092" mass="119380">MSLAARSPASRKSYSLAEQNLNMDNMTMPVTNKDVKHKKRVAVSIGGEGLMGIGKHDDLSPRRRARRSMQPRKSILKSLANRDADNDTIDYTSTHQYAHTIAFSSLYANNENADPSRQALARRVSFAPNAHVRMFESNLNVQSPDGTPAAAPSVNFALPGPSAGGPRSSLSAHSRRSSIQNIGSVSKPNIFAPSIFRGEGEAEGEASMELDTEEEASDSDDDSVEIEAAGRVDGDDKQFLDDAEDQEGDDDEMDMDITQHIYGGIVRRASMAANTTIGSEADADGETDMDISQRSGDEEKTMDFTIAVGGLLPPQAPAGAMKNRNSIGYSIPQPQGSALKNYLPGEAIEGELEMEMEETVAFGGIIGADDSLSSGSEDTMNATHRERTMTFSFNDPQAAPASEQDDDGAMEMTMATGGIVSFPAVSPARSVPTNTRPISGTPSFARPTVSSVQKSKEKEVTEKRNVFAPSPSPYKSTTPRKNGLQTAGEVAKRLSFSSTTSSDGKKRAREDDDEDHTGSAKKSRIGPTDADEVFGGTPVQQSLPVAQVGPRRSSLGTPLRVARSPASRRSAVRVFDPEGEEAAIEEITRGEEDQEPEWEQPRAISLASFLEMTGVQFMEGLPGLNRRRSSVAKGILGQSYGGGDREFALHEYAEAQVNSVFLNMYTWAVNKLREDIRTGQEELAAVESRCDEDSPPVIQEYLAATDEDRQLFEMTFKSFKTNTQLKAKEMWYDWKHQLMETIKPDVEGMLDGMQEDNDRLSAMNEQVASLLPDLKARQAALQAELAREREIVADIAACDQQKLGSYKEGIAEQSAQIAVFSSELAESTTKLATITAKLEELNAKKQDHVAAIAHAKSQCDQFTRSDAIRLQEEYTSIQHLHLWRPTKVHSNRLELEFDGEISLSFSCIDHVTNIRTAKVEYLHEKVTQAKRPGPISRGPTPTPGLFQMLEIAVAEMVKMKVYQRLPALVQRIGQLWSTAQRLRAEMNYVNFRHPLSYTFDESTSSLAVGVTMMLPLVKSKIKVGFTISQETLWGYPESLAGTDIVVGKIYGEADVQLLEAAARQTMESSTPQGCLGAFLQVCVDVSGQYGGR</sequence>
<feature type="region of interest" description="Disordered" evidence="2">
    <location>
        <begin position="140"/>
        <end position="185"/>
    </location>
</feature>
<dbReference type="AlphaFoldDB" id="A0AAW0YY30"/>
<dbReference type="Pfam" id="PF18210">
    <property type="entry name" value="Knl1_RWD_C"/>
    <property type="match status" value="1"/>
</dbReference>
<dbReference type="PANTHER" id="PTHR28260:SF1">
    <property type="entry name" value="SPINDLE POLE BODY COMPONENT SPC105"/>
    <property type="match status" value="1"/>
</dbReference>
<gene>
    <name evidence="4" type="ORF">IAR55_004627</name>
</gene>
<protein>
    <recommendedName>
        <fullName evidence="3">Spc7 kinetochore protein domain-containing protein</fullName>
    </recommendedName>
</protein>
<evidence type="ECO:0000256" key="1">
    <source>
        <dbReference type="SAM" id="Coils"/>
    </source>
</evidence>
<dbReference type="SMART" id="SM00787">
    <property type="entry name" value="Spc7"/>
    <property type="match status" value="1"/>
</dbReference>
<feature type="compositionally biased region" description="Polar residues" evidence="2">
    <location>
        <begin position="473"/>
        <end position="485"/>
    </location>
</feature>
<dbReference type="InterPro" id="IPR040850">
    <property type="entry name" value="Knl1_RWD_C"/>
</dbReference>
<feature type="compositionally biased region" description="Basic and acidic residues" evidence="2">
    <location>
        <begin position="228"/>
        <end position="240"/>
    </location>
</feature>
<feature type="region of interest" description="Disordered" evidence="2">
    <location>
        <begin position="200"/>
        <end position="254"/>
    </location>
</feature>
<evidence type="ECO:0000313" key="5">
    <source>
        <dbReference type="Proteomes" id="UP001388673"/>
    </source>
</evidence>
<reference evidence="4 5" key="1">
    <citation type="journal article" date="2024" name="bioRxiv">
        <title>Comparative genomics of Cryptococcus and Kwoniella reveals pathogenesis evolution and contrasting karyotype dynamics via intercentromeric recombination or chromosome fusion.</title>
        <authorList>
            <person name="Coelho M.A."/>
            <person name="David-Palma M."/>
            <person name="Shea T."/>
            <person name="Bowers K."/>
            <person name="McGinley-Smith S."/>
            <person name="Mohammad A.W."/>
            <person name="Gnirke A."/>
            <person name="Yurkov A.M."/>
            <person name="Nowrousian M."/>
            <person name="Sun S."/>
            <person name="Cuomo C.A."/>
            <person name="Heitman J."/>
        </authorList>
    </citation>
    <scope>NUCLEOTIDE SEQUENCE [LARGE SCALE GENOMIC DNA]</scope>
    <source>
        <strain evidence="4 5">CBS 13917</strain>
    </source>
</reference>
<feature type="compositionally biased region" description="Acidic residues" evidence="2">
    <location>
        <begin position="201"/>
        <end position="225"/>
    </location>
</feature>
<dbReference type="Pfam" id="PF08317">
    <property type="entry name" value="Spc7"/>
    <property type="match status" value="1"/>
</dbReference>
<evidence type="ECO:0000256" key="2">
    <source>
        <dbReference type="SAM" id="MobiDB-lite"/>
    </source>
</evidence>
<feature type="region of interest" description="Disordered" evidence="2">
    <location>
        <begin position="53"/>
        <end position="72"/>
    </location>
</feature>
<accession>A0AAW0YY30</accession>
<dbReference type="GO" id="GO:1990758">
    <property type="term" value="P:mitotic sister chromatid biorientation"/>
    <property type="evidence" value="ECO:0007669"/>
    <property type="project" value="TreeGrafter"/>
</dbReference>
<keyword evidence="5" id="KW-1185">Reference proteome</keyword>
<feature type="region of interest" description="Disordered" evidence="2">
    <location>
        <begin position="426"/>
        <end position="563"/>
    </location>
</feature>
<comment type="caution">
    <text evidence="4">The sequence shown here is derived from an EMBL/GenBank/DDBJ whole genome shotgun (WGS) entry which is preliminary data.</text>
</comment>
<dbReference type="InterPro" id="IPR033338">
    <property type="entry name" value="Spc105/Spc7"/>
</dbReference>
<dbReference type="GO" id="GO:0007094">
    <property type="term" value="P:mitotic spindle assembly checkpoint signaling"/>
    <property type="evidence" value="ECO:0007669"/>
    <property type="project" value="TreeGrafter"/>
</dbReference>
<feature type="coiled-coil region" evidence="1">
    <location>
        <begin position="824"/>
        <end position="858"/>
    </location>
</feature>
<feature type="compositionally biased region" description="Polar residues" evidence="2">
    <location>
        <begin position="431"/>
        <end position="453"/>
    </location>
</feature>
<dbReference type="Pfam" id="PF15402">
    <property type="entry name" value="MELT_2"/>
    <property type="match status" value="3"/>
</dbReference>
<dbReference type="GO" id="GO:0034501">
    <property type="term" value="P:protein localization to kinetochore"/>
    <property type="evidence" value="ECO:0007669"/>
    <property type="project" value="TreeGrafter"/>
</dbReference>
<name>A0AAW0YY30_9TREE</name>
<dbReference type="Proteomes" id="UP001388673">
    <property type="component" value="Unassembled WGS sequence"/>
</dbReference>
<feature type="compositionally biased region" description="Basic and acidic residues" evidence="2">
    <location>
        <begin position="454"/>
        <end position="465"/>
    </location>
</feature>
<dbReference type="EMBL" id="JBCAWK010000008">
    <property type="protein sequence ID" value="KAK8850707.1"/>
    <property type="molecule type" value="Genomic_DNA"/>
</dbReference>
<feature type="region of interest" description="Disordered" evidence="2">
    <location>
        <begin position="278"/>
        <end position="298"/>
    </location>
</feature>
<dbReference type="GO" id="GO:0000776">
    <property type="term" value="C:kinetochore"/>
    <property type="evidence" value="ECO:0007669"/>
    <property type="project" value="TreeGrafter"/>
</dbReference>